<dbReference type="Proteomes" id="UP000559010">
    <property type="component" value="Unassembled WGS sequence"/>
</dbReference>
<dbReference type="RefSeq" id="WP_169685060.1">
    <property type="nucleotide sequence ID" value="NZ_JABBNU010000015.1"/>
</dbReference>
<gene>
    <name evidence="1" type="ORF">HH304_19955</name>
</gene>
<accession>A0A848J8E3</accession>
<keyword evidence="2" id="KW-1185">Reference proteome</keyword>
<sequence>MKNLYIIITTILTFYNVSAQNSIPLDLKHWDINAKNHQFEFYKGKNALLIDQGLAILKDSTFRNGTIEFDVFISEERSFPGIRFRITDSLNMESFYLRSHLSGKPDGNQAAPVINGITAWQFYFGPAYSSPTEYKYDDWNHVKMVINESKAQVFFNYNKDAQLCWNLVHTPKEGQIAIGGSFAPAYYADIKINKNLTDIKNFKVEERQPVEGIINKWTISDKFEESKLNDILNISETIKERSWNKRIYVEEKTAANISREVVLNDDNPGNTVFARLTIDSDKDMMKLFDFGYSDRVVVILNGVPIYKGNNKWQSRDYRYLGTIGIFDSVYLPLKKGENTLLLAVSEDFGGWLITGRFENYDGIAIK</sequence>
<dbReference type="EMBL" id="JABBNU010000015">
    <property type="protein sequence ID" value="NMM50694.1"/>
    <property type="molecule type" value="Genomic_DNA"/>
</dbReference>
<reference evidence="1 2" key="1">
    <citation type="submission" date="2020-04" db="EMBL/GenBank/DDBJ databases">
        <title>Flammeovirgaceae bacterium KN852 isolated from deep sea.</title>
        <authorList>
            <person name="Zhang D.-C."/>
        </authorList>
    </citation>
    <scope>NUCLEOTIDE SEQUENCE [LARGE SCALE GENOMIC DNA]</scope>
    <source>
        <strain evidence="1 2">KN852</strain>
    </source>
</reference>
<dbReference type="Gene3D" id="2.60.120.560">
    <property type="entry name" value="Exo-inulinase, domain 1"/>
    <property type="match status" value="1"/>
</dbReference>
<organism evidence="1 2">
    <name type="scientific">Marinigracilibium pacificum</name>
    <dbReference type="NCBI Taxonomy" id="2729599"/>
    <lineage>
        <taxon>Bacteria</taxon>
        <taxon>Pseudomonadati</taxon>
        <taxon>Bacteroidota</taxon>
        <taxon>Cytophagia</taxon>
        <taxon>Cytophagales</taxon>
        <taxon>Flammeovirgaceae</taxon>
        <taxon>Marinigracilibium</taxon>
    </lineage>
</organism>
<evidence type="ECO:0008006" key="3">
    <source>
        <dbReference type="Google" id="ProtNLM"/>
    </source>
</evidence>
<protein>
    <recommendedName>
        <fullName evidence="3">3-keto-disaccharide hydrolase domain-containing protein</fullName>
    </recommendedName>
</protein>
<evidence type="ECO:0000313" key="1">
    <source>
        <dbReference type="EMBL" id="NMM50694.1"/>
    </source>
</evidence>
<evidence type="ECO:0000313" key="2">
    <source>
        <dbReference type="Proteomes" id="UP000559010"/>
    </source>
</evidence>
<dbReference type="AlphaFoldDB" id="A0A848J8E3"/>
<proteinExistence type="predicted"/>
<name>A0A848J8E3_9BACT</name>
<comment type="caution">
    <text evidence="1">The sequence shown here is derived from an EMBL/GenBank/DDBJ whole genome shotgun (WGS) entry which is preliminary data.</text>
</comment>